<accession>A0A927WAM9</accession>
<evidence type="ECO:0000313" key="2">
    <source>
        <dbReference type="Proteomes" id="UP000768462"/>
    </source>
</evidence>
<evidence type="ECO:0000313" key="1">
    <source>
        <dbReference type="EMBL" id="MBE6060277.1"/>
    </source>
</evidence>
<reference evidence="1" key="1">
    <citation type="submission" date="2019-04" db="EMBL/GenBank/DDBJ databases">
        <title>Evolution of Biomass-Degrading Anaerobic Consortia Revealed by Metagenomics.</title>
        <authorList>
            <person name="Peng X."/>
        </authorList>
    </citation>
    <scope>NUCLEOTIDE SEQUENCE</scope>
    <source>
        <strain evidence="1">SIG254</strain>
    </source>
</reference>
<evidence type="ECO:0008006" key="3">
    <source>
        <dbReference type="Google" id="ProtNLM"/>
    </source>
</evidence>
<dbReference type="InterPro" id="IPR011335">
    <property type="entry name" value="Restrct_endonuc-II-like"/>
</dbReference>
<sequence length="709" mass="85489">MQIKKELDLEKIDCFLIKEKYDELVLYLINYCEDKKVEDILNLLKYKELLINKDSDIKKKNKLIEPFKRYLFKINLGIHNYIECCDLINYEYKNMNEYIKKEFNNLYMYDIKIALVSVISKVENYNHRIIRESNNIENKFQYLDKRENFINAYQKNVEGLGFLINKILSNATRFKKNVIYKTKEEYRSNLKRCNKKTFNINELIKYLNSVVNLEELTLKIKNYDFKVIKNDKTILLEYINATKYKEREISNLRCEIFDYNNILIYEKEFLDKEDLHENLKEFNLEEVDLENIMVYDESNNHFAIKYDMISTEFVSILIEAHKRFIFQVNEMLTNNFIDEEIDKLITIGKEKLKITYGEAVDFYFIVKIVSLVYYKAVTHYWDKLKLEPLIPFLGIDIKTFNNVIKQLYQLLLKKDLVDDNLNQLIHLYTFSENKIYDLYYKPIIRIDDRLFIIPSIIENNNFNRTFLNHMNQINANFKEGHLFEKFLKNFFKEKGFTVYDKDKPDLNFNLGDGKKGDIDLLMVKSKYIFCCQIKNRENPIEWRDYISFDRKINNKALNQLSFANEFIRGNPKHLTEFFKVTDLNEYEFIPFIITNSFYSSGYEREGVYIIDMSALNTYFEKKIITIRDSEGDIKFQKKLITDNIEEGFLELLKEPYFKDEKLYHKLYFPKAYYVGDKMFVLKVQDDIIKEHLNNCYFKEEAKVVYGEFK</sequence>
<dbReference type="AlphaFoldDB" id="A0A927WAM9"/>
<dbReference type="SUPFAM" id="SSF52980">
    <property type="entry name" value="Restriction endonuclease-like"/>
    <property type="match status" value="1"/>
</dbReference>
<protein>
    <recommendedName>
        <fullName evidence="3">NERD domain-containing protein</fullName>
    </recommendedName>
</protein>
<organism evidence="1 2">
    <name type="scientific">Clostridium sulfidigenes</name>
    <dbReference type="NCBI Taxonomy" id="318464"/>
    <lineage>
        <taxon>Bacteria</taxon>
        <taxon>Bacillati</taxon>
        <taxon>Bacillota</taxon>
        <taxon>Clostridia</taxon>
        <taxon>Eubacteriales</taxon>
        <taxon>Clostridiaceae</taxon>
        <taxon>Clostridium</taxon>
    </lineage>
</organism>
<gene>
    <name evidence="1" type="ORF">E7215_08915</name>
</gene>
<name>A0A927WAM9_9CLOT</name>
<comment type="caution">
    <text evidence="1">The sequence shown here is derived from an EMBL/GenBank/DDBJ whole genome shotgun (WGS) entry which is preliminary data.</text>
</comment>
<proteinExistence type="predicted"/>
<dbReference type="Proteomes" id="UP000768462">
    <property type="component" value="Unassembled WGS sequence"/>
</dbReference>
<dbReference type="EMBL" id="SVCM01000098">
    <property type="protein sequence ID" value="MBE6060277.1"/>
    <property type="molecule type" value="Genomic_DNA"/>
</dbReference>